<dbReference type="GO" id="GO:0003676">
    <property type="term" value="F:nucleic acid binding"/>
    <property type="evidence" value="ECO:0007669"/>
    <property type="project" value="InterPro"/>
</dbReference>
<feature type="short sequence motif" description="Q motif" evidence="12">
    <location>
        <begin position="30"/>
        <end position="58"/>
    </location>
</feature>
<feature type="domain" description="Helicase ATP-binding" evidence="15">
    <location>
        <begin position="61"/>
        <end position="251"/>
    </location>
</feature>
<evidence type="ECO:0000256" key="3">
    <source>
        <dbReference type="ARBA" id="ARBA00012552"/>
    </source>
</evidence>
<feature type="domain" description="DEAD-box RNA helicase Q" evidence="17">
    <location>
        <begin position="30"/>
        <end position="58"/>
    </location>
</feature>
<evidence type="ECO:0000256" key="5">
    <source>
        <dbReference type="ARBA" id="ARBA00022552"/>
    </source>
</evidence>
<feature type="region of interest" description="Disordered" evidence="14">
    <location>
        <begin position="431"/>
        <end position="486"/>
    </location>
</feature>
<reference evidence="18 19" key="1">
    <citation type="submission" date="2019-07" db="EMBL/GenBank/DDBJ databases">
        <title>Genomics analysis of Aphanomyces spp. identifies a new class of oomycete effector associated with host adaptation.</title>
        <authorList>
            <person name="Gaulin E."/>
        </authorList>
    </citation>
    <scope>NUCLEOTIDE SEQUENCE [LARGE SCALE GENOMIC DNA]</scope>
    <source>
        <strain evidence="18 19">ATCC 201684</strain>
    </source>
</reference>
<feature type="compositionally biased region" description="Basic residues" evidence="14">
    <location>
        <begin position="469"/>
        <end position="486"/>
    </location>
</feature>
<comment type="similarity">
    <text evidence="2">Belongs to the DEAD box helicase family. DDX5/DBP2 subfamily.</text>
</comment>
<dbReference type="EC" id="3.6.4.13" evidence="3"/>
<gene>
    <name evidence="18" type="ORF">Ae201684_007127</name>
</gene>
<dbReference type="PROSITE" id="PS51192">
    <property type="entry name" value="HELICASE_ATP_BIND_1"/>
    <property type="match status" value="1"/>
</dbReference>
<keyword evidence="5" id="KW-0698">rRNA processing</keyword>
<comment type="caution">
    <text evidence="18">The sequence shown here is derived from an EMBL/GenBank/DDBJ whole genome shotgun (WGS) entry which is preliminary data.</text>
</comment>
<evidence type="ECO:0000259" key="16">
    <source>
        <dbReference type="PROSITE" id="PS51194"/>
    </source>
</evidence>
<evidence type="ECO:0000256" key="2">
    <source>
        <dbReference type="ARBA" id="ARBA00009334"/>
    </source>
</evidence>
<name>A0A6G0X9H7_9STRA</name>
<evidence type="ECO:0000256" key="11">
    <source>
        <dbReference type="ARBA" id="ARBA00037449"/>
    </source>
</evidence>
<dbReference type="Pfam" id="PF00270">
    <property type="entry name" value="DEAD"/>
    <property type="match status" value="1"/>
</dbReference>
<dbReference type="SUPFAM" id="SSF52540">
    <property type="entry name" value="P-loop containing nucleoside triphosphate hydrolases"/>
    <property type="match status" value="1"/>
</dbReference>
<dbReference type="InterPro" id="IPR014014">
    <property type="entry name" value="RNA_helicase_DEAD_Q_motif"/>
</dbReference>
<evidence type="ECO:0000259" key="15">
    <source>
        <dbReference type="PROSITE" id="PS51192"/>
    </source>
</evidence>
<comment type="subcellular location">
    <subcellularLocation>
        <location evidence="1">Nucleus</location>
        <location evidence="1">Nucleolus</location>
    </subcellularLocation>
</comment>
<dbReference type="InterPro" id="IPR014001">
    <property type="entry name" value="Helicase_ATP-bd"/>
</dbReference>
<dbReference type="GO" id="GO:0016787">
    <property type="term" value="F:hydrolase activity"/>
    <property type="evidence" value="ECO:0007669"/>
    <property type="project" value="UniProtKB-KW"/>
</dbReference>
<dbReference type="InterPro" id="IPR000629">
    <property type="entry name" value="RNA-helicase_DEAD-box_CS"/>
</dbReference>
<dbReference type="PANTHER" id="PTHR47958">
    <property type="entry name" value="ATP-DEPENDENT RNA HELICASE DBP3"/>
    <property type="match status" value="1"/>
</dbReference>
<evidence type="ECO:0000313" key="18">
    <source>
        <dbReference type="EMBL" id="KAF0736678.1"/>
    </source>
</evidence>
<dbReference type="SMART" id="SM00490">
    <property type="entry name" value="HELICc"/>
    <property type="match status" value="1"/>
</dbReference>
<dbReference type="Proteomes" id="UP000481153">
    <property type="component" value="Unassembled WGS sequence"/>
</dbReference>
<keyword evidence="19" id="KW-1185">Reference proteome</keyword>
<dbReference type="AlphaFoldDB" id="A0A6G0X9H7"/>
<feature type="domain" description="Helicase C-terminal" evidence="16">
    <location>
        <begin position="278"/>
        <end position="425"/>
    </location>
</feature>
<dbReference type="PROSITE" id="PS00039">
    <property type="entry name" value="DEAD_ATP_HELICASE"/>
    <property type="match status" value="1"/>
</dbReference>
<comment type="function">
    <text evidence="11">ATP-dependent RNA helicase required for 60S ribosomal subunit synthesis. Involved in efficient pre-rRNA processing, predominantly at site A3, which is necessary for the normal formation of 25S and 5.8S rRNAs.</text>
</comment>
<keyword evidence="10" id="KW-0539">Nucleus</keyword>
<evidence type="ECO:0000256" key="8">
    <source>
        <dbReference type="ARBA" id="ARBA00022806"/>
    </source>
</evidence>
<organism evidence="18 19">
    <name type="scientific">Aphanomyces euteiches</name>
    <dbReference type="NCBI Taxonomy" id="100861"/>
    <lineage>
        <taxon>Eukaryota</taxon>
        <taxon>Sar</taxon>
        <taxon>Stramenopiles</taxon>
        <taxon>Oomycota</taxon>
        <taxon>Saprolegniomycetes</taxon>
        <taxon>Saprolegniales</taxon>
        <taxon>Verrucalvaceae</taxon>
        <taxon>Aphanomyces</taxon>
    </lineage>
</organism>
<dbReference type="VEuPathDB" id="FungiDB:AeMF1_016929"/>
<dbReference type="PROSITE" id="PS51195">
    <property type="entry name" value="Q_MOTIF"/>
    <property type="match status" value="1"/>
</dbReference>
<dbReference type="CDD" id="cd18787">
    <property type="entry name" value="SF2_C_DEAD"/>
    <property type="match status" value="1"/>
</dbReference>
<evidence type="ECO:0000313" key="19">
    <source>
        <dbReference type="Proteomes" id="UP000481153"/>
    </source>
</evidence>
<keyword evidence="4" id="KW-0690">Ribosome biogenesis</keyword>
<evidence type="ECO:0000256" key="4">
    <source>
        <dbReference type="ARBA" id="ARBA00022517"/>
    </source>
</evidence>
<evidence type="ECO:0000256" key="6">
    <source>
        <dbReference type="ARBA" id="ARBA00022741"/>
    </source>
</evidence>
<dbReference type="GO" id="GO:0003724">
    <property type="term" value="F:RNA helicase activity"/>
    <property type="evidence" value="ECO:0007669"/>
    <property type="project" value="UniProtKB-EC"/>
</dbReference>
<evidence type="ECO:0000256" key="7">
    <source>
        <dbReference type="ARBA" id="ARBA00022801"/>
    </source>
</evidence>
<evidence type="ECO:0000256" key="1">
    <source>
        <dbReference type="ARBA" id="ARBA00004604"/>
    </source>
</evidence>
<dbReference type="InterPro" id="IPR027417">
    <property type="entry name" value="P-loop_NTPase"/>
</dbReference>
<keyword evidence="8 13" id="KW-0347">Helicase</keyword>
<accession>A0A6G0X9H7</accession>
<evidence type="ECO:0000256" key="14">
    <source>
        <dbReference type="SAM" id="MobiDB-lite"/>
    </source>
</evidence>
<dbReference type="EMBL" id="VJMJ01000088">
    <property type="protein sequence ID" value="KAF0736678.1"/>
    <property type="molecule type" value="Genomic_DNA"/>
</dbReference>
<dbReference type="GO" id="GO:0005524">
    <property type="term" value="F:ATP binding"/>
    <property type="evidence" value="ECO:0007669"/>
    <property type="project" value="UniProtKB-KW"/>
</dbReference>
<dbReference type="InterPro" id="IPR044742">
    <property type="entry name" value="DEAD/DEAH_RhlB"/>
</dbReference>
<keyword evidence="7 13" id="KW-0378">Hydrolase</keyword>
<proteinExistence type="inferred from homology"/>
<dbReference type="SMART" id="SM00487">
    <property type="entry name" value="DEXDc"/>
    <property type="match status" value="1"/>
</dbReference>
<sequence length="486" mass="53567">MDNVYAAAAWRADHLISSTGNNARLPDPMQTFASTPFSETVKTALTRAGFEKPTPTQAQSWPIVLAKHDLISIAKTGSGKTLAFLLPSFHRMAKAKVVAQTRTKQKYKYAYPVRSKQPQMLVVVPTRELAMQIEKECKMLIRAMPSLRAVAVYGGTAKQAQVDILEQGVDCLIGTPGRLLDLKDTLSFDKVDVLVLDEADKMLEMGFEPQLQAIRAVLPSSETRQTLLFSATWPMTVEALAAIFLRNPIHITIGAVQVNPDIEQRIEPCASDDDKASRLLQHCKTIVESAKKGIVFFKTKQSCDDMQAAAAAAGVTSIAVVHGDKSQEDRTMHLNRFKNGSALLLFATDVASRGLHVNDVACVINVDCPPNEETYIHRIGRTGRAGAKGQAITLVSPKDVGMVKTLLRVVREAGQSVPDDVLAWIQQQKQAKLPLENEEQQRKRGRDDAKTEPNRAKKSKKATPPPPPQKKKQKKKVGKRKQRLCQ</sequence>
<evidence type="ECO:0000256" key="9">
    <source>
        <dbReference type="ARBA" id="ARBA00022840"/>
    </source>
</evidence>
<evidence type="ECO:0000256" key="12">
    <source>
        <dbReference type="PROSITE-ProRule" id="PRU00552"/>
    </source>
</evidence>
<evidence type="ECO:0000256" key="13">
    <source>
        <dbReference type="RuleBase" id="RU000492"/>
    </source>
</evidence>
<dbReference type="PROSITE" id="PS51194">
    <property type="entry name" value="HELICASE_CTER"/>
    <property type="match status" value="1"/>
</dbReference>
<dbReference type="InterPro" id="IPR011545">
    <property type="entry name" value="DEAD/DEAH_box_helicase_dom"/>
</dbReference>
<dbReference type="Pfam" id="PF00271">
    <property type="entry name" value="Helicase_C"/>
    <property type="match status" value="1"/>
</dbReference>
<dbReference type="CDD" id="cd00268">
    <property type="entry name" value="DEADc"/>
    <property type="match status" value="1"/>
</dbReference>
<feature type="compositionally biased region" description="Basic and acidic residues" evidence="14">
    <location>
        <begin position="439"/>
        <end position="455"/>
    </location>
</feature>
<keyword evidence="9 13" id="KW-0067">ATP-binding</keyword>
<keyword evidence="6 13" id="KW-0547">Nucleotide-binding</keyword>
<dbReference type="Gene3D" id="3.40.50.300">
    <property type="entry name" value="P-loop containing nucleotide triphosphate hydrolases"/>
    <property type="match status" value="2"/>
</dbReference>
<protein>
    <recommendedName>
        <fullName evidence="3">RNA helicase</fullName>
        <ecNumber evidence="3">3.6.4.13</ecNumber>
    </recommendedName>
</protein>
<dbReference type="InterPro" id="IPR001650">
    <property type="entry name" value="Helicase_C-like"/>
</dbReference>
<evidence type="ECO:0000259" key="17">
    <source>
        <dbReference type="PROSITE" id="PS51195"/>
    </source>
</evidence>
<evidence type="ECO:0000256" key="10">
    <source>
        <dbReference type="ARBA" id="ARBA00023242"/>
    </source>
</evidence>